<protein>
    <submittedName>
        <fullName evidence="1">Uncharacterized protein</fullName>
    </submittedName>
</protein>
<accession>A0ABW1EUN7</accession>
<organism evidence="1 2">
    <name type="scientific">Kitasatospora aburaviensis</name>
    <dbReference type="NCBI Taxonomy" id="67265"/>
    <lineage>
        <taxon>Bacteria</taxon>
        <taxon>Bacillati</taxon>
        <taxon>Actinomycetota</taxon>
        <taxon>Actinomycetes</taxon>
        <taxon>Kitasatosporales</taxon>
        <taxon>Streptomycetaceae</taxon>
        <taxon>Kitasatospora</taxon>
    </lineage>
</organism>
<reference evidence="2" key="1">
    <citation type="journal article" date="2019" name="Int. J. Syst. Evol. Microbiol.">
        <title>The Global Catalogue of Microorganisms (GCM) 10K type strain sequencing project: providing services to taxonomists for standard genome sequencing and annotation.</title>
        <authorList>
            <consortium name="The Broad Institute Genomics Platform"/>
            <consortium name="The Broad Institute Genome Sequencing Center for Infectious Disease"/>
            <person name="Wu L."/>
            <person name="Ma J."/>
        </authorList>
    </citation>
    <scope>NUCLEOTIDE SEQUENCE [LARGE SCALE GENOMIC DNA]</scope>
    <source>
        <strain evidence="2">CGMCC 4.1469</strain>
    </source>
</reference>
<dbReference type="EMBL" id="JBHSOD010000009">
    <property type="protein sequence ID" value="MFC5885343.1"/>
    <property type="molecule type" value="Genomic_DNA"/>
</dbReference>
<comment type="caution">
    <text evidence="1">The sequence shown here is derived from an EMBL/GenBank/DDBJ whole genome shotgun (WGS) entry which is preliminary data.</text>
</comment>
<evidence type="ECO:0000313" key="2">
    <source>
        <dbReference type="Proteomes" id="UP001596067"/>
    </source>
</evidence>
<sequence>MDQKLAAALVEDDAGMHADDRRTCWTHQCWAEDCADDPMHTRPSALY</sequence>
<keyword evidence="2" id="KW-1185">Reference proteome</keyword>
<evidence type="ECO:0000313" key="1">
    <source>
        <dbReference type="EMBL" id="MFC5885343.1"/>
    </source>
</evidence>
<dbReference type="Proteomes" id="UP001596067">
    <property type="component" value="Unassembled WGS sequence"/>
</dbReference>
<proteinExistence type="predicted"/>
<gene>
    <name evidence="1" type="ORF">ACFP0N_10195</name>
</gene>
<name>A0ABW1EUN7_9ACTN</name>
<dbReference type="RefSeq" id="WP_313764242.1">
    <property type="nucleotide sequence ID" value="NZ_BAAAVH010000121.1"/>
</dbReference>